<dbReference type="Proteomes" id="UP000231912">
    <property type="component" value="Unassembled WGS sequence"/>
</dbReference>
<dbReference type="RefSeq" id="WP_100759024.1">
    <property type="nucleotide sequence ID" value="NZ_NPDT01000004.1"/>
</dbReference>
<evidence type="ECO:0000256" key="1">
    <source>
        <dbReference type="SAM" id="SignalP"/>
    </source>
</evidence>
<feature type="signal peptide" evidence="1">
    <location>
        <begin position="1"/>
        <end position="35"/>
    </location>
</feature>
<name>A0A2M9ZB30_9LEPT</name>
<dbReference type="AlphaFoldDB" id="A0A2M9ZB30"/>
<evidence type="ECO:0000313" key="3">
    <source>
        <dbReference type="Proteomes" id="UP000231912"/>
    </source>
</evidence>
<organism evidence="2 3">
    <name type="scientific">Leptospira wolffii</name>
    <dbReference type="NCBI Taxonomy" id="409998"/>
    <lineage>
        <taxon>Bacteria</taxon>
        <taxon>Pseudomonadati</taxon>
        <taxon>Spirochaetota</taxon>
        <taxon>Spirochaetia</taxon>
        <taxon>Leptospirales</taxon>
        <taxon>Leptospiraceae</taxon>
        <taxon>Leptospira</taxon>
    </lineage>
</organism>
<accession>A0A2M9ZB30</accession>
<evidence type="ECO:0000313" key="2">
    <source>
        <dbReference type="EMBL" id="PJZ65552.1"/>
    </source>
</evidence>
<dbReference type="InterPro" id="IPR023614">
    <property type="entry name" value="Porin_dom_sf"/>
</dbReference>
<keyword evidence="1" id="KW-0732">Signal</keyword>
<reference evidence="2 3" key="1">
    <citation type="submission" date="2017-07" db="EMBL/GenBank/DDBJ databases">
        <title>Leptospira spp. isolated from tropical soils.</title>
        <authorList>
            <person name="Thibeaux R."/>
            <person name="Iraola G."/>
            <person name="Ferres I."/>
            <person name="Bierque E."/>
            <person name="Girault D."/>
            <person name="Soupe-Gilbert M.-E."/>
            <person name="Picardeau M."/>
            <person name="Goarant C."/>
        </authorList>
    </citation>
    <scope>NUCLEOTIDE SEQUENCE [LARGE SCALE GENOMIC DNA]</scope>
    <source>
        <strain evidence="2 3">FH2-C-A2</strain>
    </source>
</reference>
<protein>
    <recommendedName>
        <fullName evidence="4">Porin</fullName>
    </recommendedName>
</protein>
<dbReference type="Gene3D" id="2.40.160.10">
    <property type="entry name" value="Porin"/>
    <property type="match status" value="1"/>
</dbReference>
<gene>
    <name evidence="2" type="ORF">CH371_11465</name>
</gene>
<proteinExistence type="predicted"/>
<evidence type="ECO:0008006" key="4">
    <source>
        <dbReference type="Google" id="ProtNLM"/>
    </source>
</evidence>
<feature type="chain" id="PRO_5014961666" description="Porin" evidence="1">
    <location>
        <begin position="36"/>
        <end position="559"/>
    </location>
</feature>
<comment type="caution">
    <text evidence="2">The sequence shown here is derived from an EMBL/GenBank/DDBJ whole genome shotgun (WGS) entry which is preliminary data.</text>
</comment>
<sequence>MKKNAKKNEMSGLGRFYLLSLLPFGLLLLSGSAFSQDHLAQGGAEPPKPAPEKPKSEEITIYEDQDGQLYTKPGPGRFKSKIDKAINKHDPKFNAYPNHLTNRPEEPQKERLTITGRVQFRGISAQTGSNYNNGNGDFNSVDWNFRRLRLGVQYQGGSWWGMALNLRGENMLNAPYITQSKNTTGEVTNVSLKEGRGYIQEAFLYVNIPIMGARVSFGQLPTQFHREYLMSSANFIALERSYMTNAYPQFDMGVNLRLSPLKDFFDGKYEKHFTIDLMMSNGHGAGGDYGTGRRQDLTVAGRPNQPVLISPLYFARAQWNVFGGLIKENGSNVGWQEGEEIFQKELKLSLGAALMQTQNASFSSGPASSLAVDGANPRGYSTQYLLTTQTTADNSTADCTVPSYQTSYCQPKLGLVGHTYDGTVTWNGLYLSGAYTVFGGAASNNLSGYQITAGYNFQVFDKYYIMPVVRYDFLKGDFDRNGKMDDTDLKKYYWVGLNLFGDKHLIKGQLFYQIPVLKLGVDPITREPVVVNNQTVYFQVQATFWTGTVTPDQLDTRLE</sequence>
<dbReference type="EMBL" id="NPDT01000004">
    <property type="protein sequence ID" value="PJZ65552.1"/>
    <property type="molecule type" value="Genomic_DNA"/>
</dbReference>